<feature type="site" description="Interaction with tRNA" evidence="10">
    <location>
        <position position="116"/>
    </location>
</feature>
<dbReference type="EC" id="2.8.1.13" evidence="10"/>
<feature type="site" description="Interaction with tRNA" evidence="10">
    <location>
        <position position="329"/>
    </location>
</feature>
<feature type="binding site" evidence="10">
    <location>
        <position position="37"/>
    </location>
    <ligand>
        <name>ATP</name>
        <dbReference type="ChEBI" id="CHEBI:30616"/>
    </ligand>
</feature>
<evidence type="ECO:0000256" key="9">
    <source>
        <dbReference type="ARBA" id="ARBA00051542"/>
    </source>
</evidence>
<dbReference type="Gene3D" id="2.40.30.10">
    <property type="entry name" value="Translation factors"/>
    <property type="match status" value="1"/>
</dbReference>
<evidence type="ECO:0000256" key="4">
    <source>
        <dbReference type="ARBA" id="ARBA00022694"/>
    </source>
</evidence>
<feature type="disulfide bond" description="Alternate" evidence="10">
    <location>
        <begin position="91"/>
        <end position="188"/>
    </location>
</feature>
<comment type="function">
    <text evidence="10">Catalyzes the 2-thiolation of uridine at the wobble position (U34) of tRNA, leading to the formation of s(2)U34.</text>
</comment>
<keyword evidence="6 10" id="KW-0067">ATP-binding</keyword>
<dbReference type="AlphaFoldDB" id="A0A5D3FU48"/>
<evidence type="ECO:0000256" key="1">
    <source>
        <dbReference type="ARBA" id="ARBA00022490"/>
    </source>
</evidence>
<dbReference type="InterPro" id="IPR004506">
    <property type="entry name" value="MnmA-like"/>
</dbReference>
<proteinExistence type="inferred from homology"/>
<evidence type="ECO:0000259" key="11">
    <source>
        <dbReference type="Pfam" id="PF20258"/>
    </source>
</evidence>
<evidence type="ECO:0000256" key="2">
    <source>
        <dbReference type="ARBA" id="ARBA00022555"/>
    </source>
</evidence>
<dbReference type="GO" id="GO:0000049">
    <property type="term" value="F:tRNA binding"/>
    <property type="evidence" value="ECO:0007669"/>
    <property type="project" value="UniProtKB-KW"/>
</dbReference>
<keyword evidence="3 10" id="KW-0808">Transferase</keyword>
<keyword evidence="2 10" id="KW-0820">tRNA-binding</keyword>
<dbReference type="InterPro" id="IPR023382">
    <property type="entry name" value="MnmA-like_central_sf"/>
</dbReference>
<dbReference type="InterPro" id="IPR014729">
    <property type="entry name" value="Rossmann-like_a/b/a_fold"/>
</dbReference>
<dbReference type="NCBIfam" id="NF001138">
    <property type="entry name" value="PRK00143.1"/>
    <property type="match status" value="1"/>
</dbReference>
<keyword evidence="14" id="KW-1185">Reference proteome</keyword>
<feature type="binding site" evidence="10">
    <location>
        <begin position="11"/>
        <end position="18"/>
    </location>
    <ligand>
        <name>ATP</name>
        <dbReference type="ChEBI" id="CHEBI:30616"/>
    </ligand>
</feature>
<dbReference type="Pfam" id="PF20259">
    <property type="entry name" value="tRNA_Me_trans_M"/>
    <property type="match status" value="1"/>
</dbReference>
<feature type="region of interest" description="Interaction with tRNA" evidence="10">
    <location>
        <begin position="137"/>
        <end position="139"/>
    </location>
</feature>
<dbReference type="CDD" id="cd01998">
    <property type="entry name" value="MnmA_TRMU-like"/>
    <property type="match status" value="1"/>
</dbReference>
<dbReference type="FunFam" id="3.40.50.620:FF:000210">
    <property type="entry name" value="tRNA-specific 2-thiouridylase MnmA"/>
    <property type="match status" value="1"/>
</dbReference>
<comment type="catalytic activity">
    <reaction evidence="9 10">
        <text>S-sulfanyl-L-cysteinyl-[protein] + uridine(34) in tRNA + AH2 + ATP = 2-thiouridine(34) in tRNA + L-cysteinyl-[protein] + A + AMP + diphosphate + H(+)</text>
        <dbReference type="Rhea" id="RHEA:47032"/>
        <dbReference type="Rhea" id="RHEA-COMP:10131"/>
        <dbReference type="Rhea" id="RHEA-COMP:11726"/>
        <dbReference type="Rhea" id="RHEA-COMP:11727"/>
        <dbReference type="Rhea" id="RHEA-COMP:11728"/>
        <dbReference type="ChEBI" id="CHEBI:13193"/>
        <dbReference type="ChEBI" id="CHEBI:15378"/>
        <dbReference type="ChEBI" id="CHEBI:17499"/>
        <dbReference type="ChEBI" id="CHEBI:29950"/>
        <dbReference type="ChEBI" id="CHEBI:30616"/>
        <dbReference type="ChEBI" id="CHEBI:33019"/>
        <dbReference type="ChEBI" id="CHEBI:61963"/>
        <dbReference type="ChEBI" id="CHEBI:65315"/>
        <dbReference type="ChEBI" id="CHEBI:87170"/>
        <dbReference type="ChEBI" id="CHEBI:456215"/>
        <dbReference type="EC" id="2.8.1.13"/>
    </reaction>
</comment>
<keyword evidence="1 10" id="KW-0963">Cytoplasm</keyword>
<dbReference type="EMBL" id="VKLW01000001">
    <property type="protein sequence ID" value="TYK35548.1"/>
    <property type="molecule type" value="Genomic_DNA"/>
</dbReference>
<dbReference type="Pfam" id="PF03054">
    <property type="entry name" value="tRNA_Me_trans"/>
    <property type="match status" value="1"/>
</dbReference>
<keyword evidence="7 10" id="KW-0694">RNA-binding</keyword>
<evidence type="ECO:0000313" key="14">
    <source>
        <dbReference type="Proteomes" id="UP000324383"/>
    </source>
</evidence>
<dbReference type="RefSeq" id="WP_027325963.1">
    <property type="nucleotide sequence ID" value="NZ_CAMBON010000044.1"/>
</dbReference>
<dbReference type="GO" id="GO:0103016">
    <property type="term" value="F:tRNA-uridine 2-sulfurtransferase activity"/>
    <property type="evidence" value="ECO:0007669"/>
    <property type="project" value="UniProtKB-EC"/>
</dbReference>
<evidence type="ECO:0000256" key="5">
    <source>
        <dbReference type="ARBA" id="ARBA00022741"/>
    </source>
</evidence>
<feature type="active site" description="Cysteine persulfide intermediate" evidence="10">
    <location>
        <position position="188"/>
    </location>
</feature>
<dbReference type="FunFam" id="2.30.30.280:FF:000001">
    <property type="entry name" value="tRNA-specific 2-thiouridylase MnmA"/>
    <property type="match status" value="1"/>
</dbReference>
<organism evidence="13 14">
    <name type="scientific">Bacteroides pyogenes</name>
    <dbReference type="NCBI Taxonomy" id="310300"/>
    <lineage>
        <taxon>Bacteria</taxon>
        <taxon>Pseudomonadati</taxon>
        <taxon>Bacteroidota</taxon>
        <taxon>Bacteroidia</taxon>
        <taxon>Bacteroidales</taxon>
        <taxon>Bacteroidaceae</taxon>
        <taxon>Bacteroides</taxon>
    </lineage>
</organism>
<reference evidence="13 14" key="1">
    <citation type="submission" date="2019-07" db="EMBL/GenBank/DDBJ databases">
        <title>Draft Genome Sequences of Bacteroides pyogenes Strains Isolated from the Uterus Holstein Dairy Cows with Metritis.</title>
        <authorList>
            <person name="Cunha F."/>
            <person name="Galvao K.N."/>
            <person name="Jeon S.J."/>
            <person name="Jeong K.C."/>
        </authorList>
    </citation>
    <scope>NUCLEOTIDE SEQUENCE [LARGE SCALE GENOMIC DNA]</scope>
    <source>
        <strain evidence="13 14">KG-31</strain>
    </source>
</reference>
<evidence type="ECO:0000256" key="8">
    <source>
        <dbReference type="ARBA" id="ARBA00023157"/>
    </source>
</evidence>
<accession>A0A5D3FU48</accession>
<comment type="caution">
    <text evidence="13">The sequence shown here is derived from an EMBL/GenBank/DDBJ whole genome shotgun (WGS) entry which is preliminary data.</text>
</comment>
<dbReference type="PANTHER" id="PTHR11933">
    <property type="entry name" value="TRNA 5-METHYLAMINOMETHYL-2-THIOURIDYLATE -METHYLTRANSFERASE"/>
    <property type="match status" value="1"/>
</dbReference>
<dbReference type="InterPro" id="IPR046885">
    <property type="entry name" value="MnmA-like_C"/>
</dbReference>
<evidence type="ECO:0000313" key="13">
    <source>
        <dbReference type="EMBL" id="TYK35548.1"/>
    </source>
</evidence>
<gene>
    <name evidence="10 13" type="primary">mnmA</name>
    <name evidence="13" type="ORF">FNJ60_00080</name>
</gene>
<keyword evidence="4 10" id="KW-0819">tRNA processing</keyword>
<evidence type="ECO:0000256" key="7">
    <source>
        <dbReference type="ARBA" id="ARBA00022884"/>
    </source>
</evidence>
<keyword evidence="8 10" id="KW-1015">Disulfide bond</keyword>
<comment type="caution">
    <text evidence="10">Lacks conserved residue(s) required for the propagation of feature annotation.</text>
</comment>
<evidence type="ECO:0000259" key="12">
    <source>
        <dbReference type="Pfam" id="PF20259"/>
    </source>
</evidence>
<evidence type="ECO:0000256" key="10">
    <source>
        <dbReference type="HAMAP-Rule" id="MF_00144"/>
    </source>
</evidence>
<name>A0A5D3FU48_9BACE</name>
<sequence>MRERSKRVLVGMSGGIDSTATCLMLMEKGYEIVGVTMRVWGDEPHDAAELAVRMGIEHFVADERTPFKDTIVKNFIDEYRQGRTPNPCVMCNPLFKFRVLTEWADRLNCDWIATGHYSRLEEHGGRIYIVAGDDEKKDQSYFLWQVGQEVFRRCIFPLGDYTKSEVREYLAARGYEAKSKESESMEVCFIKGDYRDFLREQCPEIDREIGPGWFVSSEGVKLGQHKGAPYYTIGQRKGLDIALGKPAYVLKINPEKNTVMLGDADQLKTEYMLVERDKLVNEEELFGCDNLTVRIRYRSRPLPCRVKRLEDGRLLVRFLESASAIAPGQSAVFYNGKRVLGGAFIASQRGIGLVIQTLASDIK</sequence>
<feature type="domain" description="tRNA-specific 2-thiouridylase MnmA-like central" evidence="12">
    <location>
        <begin position="211"/>
        <end position="262"/>
    </location>
</feature>
<dbReference type="InterPro" id="IPR046884">
    <property type="entry name" value="MnmA-like_central"/>
</dbReference>
<dbReference type="HAMAP" id="MF_00144">
    <property type="entry name" value="tRNA_thiouridyl_MnmA"/>
    <property type="match status" value="1"/>
</dbReference>
<dbReference type="NCBIfam" id="NF011258">
    <property type="entry name" value="PRK14664.1"/>
    <property type="match status" value="1"/>
</dbReference>
<dbReference type="Proteomes" id="UP000324383">
    <property type="component" value="Unassembled WGS sequence"/>
</dbReference>
<dbReference type="SUPFAM" id="SSF52402">
    <property type="entry name" value="Adenine nucleotide alpha hydrolases-like"/>
    <property type="match status" value="1"/>
</dbReference>
<protein>
    <recommendedName>
        <fullName evidence="10">tRNA-specific 2-thiouridylase MnmA</fullName>
        <ecNumber evidence="10">2.8.1.13</ecNumber>
    </recommendedName>
</protein>
<feature type="domain" description="tRNA-specific 2-thiouridylase MnmA-like C-terminal" evidence="11">
    <location>
        <begin position="287"/>
        <end position="345"/>
    </location>
</feature>
<dbReference type="PANTHER" id="PTHR11933:SF5">
    <property type="entry name" value="MITOCHONDRIAL TRNA-SPECIFIC 2-THIOURIDYLASE 1"/>
    <property type="match status" value="1"/>
</dbReference>
<dbReference type="GO" id="GO:0002143">
    <property type="term" value="P:tRNA wobble position uridine thiolation"/>
    <property type="evidence" value="ECO:0007669"/>
    <property type="project" value="TreeGrafter"/>
</dbReference>
<dbReference type="FunFam" id="2.40.30.10:FF:000127">
    <property type="entry name" value="tRNA-specific 2-thiouridylase MnmA"/>
    <property type="match status" value="1"/>
</dbReference>
<dbReference type="GO" id="GO:0005737">
    <property type="term" value="C:cytoplasm"/>
    <property type="evidence" value="ECO:0007669"/>
    <property type="project" value="UniProtKB-SubCell"/>
</dbReference>
<keyword evidence="5 10" id="KW-0547">Nucleotide-binding</keyword>
<dbReference type="Pfam" id="PF20258">
    <property type="entry name" value="tRNA_Me_trans_C"/>
    <property type="match status" value="1"/>
</dbReference>
<comment type="subcellular location">
    <subcellularLocation>
        <location evidence="10">Cytoplasm</location>
    </subcellularLocation>
</comment>
<feature type="binding site" evidence="10">
    <location>
        <position position="115"/>
    </location>
    <ligand>
        <name>ATP</name>
        <dbReference type="ChEBI" id="CHEBI:30616"/>
    </ligand>
</feature>
<evidence type="ECO:0000256" key="6">
    <source>
        <dbReference type="ARBA" id="ARBA00022840"/>
    </source>
</evidence>
<dbReference type="Gene3D" id="2.30.30.280">
    <property type="entry name" value="Adenine nucleotide alpha hydrolases-like domains"/>
    <property type="match status" value="1"/>
</dbReference>
<evidence type="ECO:0000256" key="3">
    <source>
        <dbReference type="ARBA" id="ARBA00022679"/>
    </source>
</evidence>
<comment type="similarity">
    <text evidence="10">Belongs to the MnmA/TRMU family.</text>
</comment>
<feature type="region of interest" description="Interaction with tRNA" evidence="10">
    <location>
        <begin position="296"/>
        <end position="297"/>
    </location>
</feature>
<dbReference type="Gene3D" id="3.40.50.620">
    <property type="entry name" value="HUPs"/>
    <property type="match status" value="1"/>
</dbReference>
<dbReference type="NCBIfam" id="TIGR00420">
    <property type="entry name" value="trmU"/>
    <property type="match status" value="1"/>
</dbReference>
<dbReference type="GO" id="GO:0005524">
    <property type="term" value="F:ATP binding"/>
    <property type="evidence" value="ECO:0007669"/>
    <property type="project" value="UniProtKB-KW"/>
</dbReference>
<feature type="active site" description="Nucleophile" evidence="10">
    <location>
        <position position="91"/>
    </location>
</feature>